<dbReference type="KEGG" id="mmai:sS8_3638"/>
<dbReference type="EMBL" id="AP017928">
    <property type="protein sequence ID" value="BBA35575.1"/>
    <property type="molecule type" value="Genomic_DNA"/>
</dbReference>
<dbReference type="GO" id="GO:0005886">
    <property type="term" value="C:plasma membrane"/>
    <property type="evidence" value="ECO:0007669"/>
    <property type="project" value="UniProtKB-SubCell"/>
</dbReference>
<dbReference type="Proteomes" id="UP000266313">
    <property type="component" value="Chromosome"/>
</dbReference>
<dbReference type="AlphaFoldDB" id="A0A250KVC2"/>
<keyword evidence="7 8" id="KW-0066">ATP synthesis</keyword>
<comment type="subcellular location">
    <subcellularLocation>
        <location evidence="8">Cell membrane</location>
        <topology evidence="8">Peripheral membrane protein</topology>
    </subcellularLocation>
    <subcellularLocation>
        <location evidence="1">Membrane</location>
    </subcellularLocation>
</comment>
<protein>
    <recommendedName>
        <fullName evidence="8">ATP synthase subunit delta</fullName>
    </recommendedName>
    <alternativeName>
        <fullName evidence="8">ATP synthase F(1) sector subunit delta</fullName>
    </alternativeName>
    <alternativeName>
        <fullName evidence="8">F-type ATPase subunit delta</fullName>
        <shortName evidence="8">F-ATPase subunit delta</shortName>
    </alternativeName>
</protein>
<evidence type="ECO:0000256" key="6">
    <source>
        <dbReference type="ARBA" id="ARBA00023196"/>
    </source>
</evidence>
<dbReference type="HAMAP" id="MF_01416">
    <property type="entry name" value="ATP_synth_delta_bact"/>
    <property type="match status" value="1"/>
</dbReference>
<evidence type="ECO:0000256" key="2">
    <source>
        <dbReference type="ARBA" id="ARBA00022448"/>
    </source>
</evidence>
<evidence type="ECO:0000313" key="9">
    <source>
        <dbReference type="EMBL" id="BBA35575.1"/>
    </source>
</evidence>
<proteinExistence type="inferred from homology"/>
<gene>
    <name evidence="8" type="primary">atpH</name>
    <name evidence="9" type="ORF">sS8_3638</name>
</gene>
<dbReference type="PANTHER" id="PTHR11910">
    <property type="entry name" value="ATP SYNTHASE DELTA CHAIN"/>
    <property type="match status" value="1"/>
</dbReference>
<accession>A0A250KVC2</accession>
<evidence type="ECO:0000256" key="1">
    <source>
        <dbReference type="ARBA" id="ARBA00004370"/>
    </source>
</evidence>
<dbReference type="OrthoDB" id="9816221at2"/>
<evidence type="ECO:0000256" key="7">
    <source>
        <dbReference type="ARBA" id="ARBA00023310"/>
    </source>
</evidence>
<comment type="function">
    <text evidence="8">This protein is part of the stalk that links CF(0) to CF(1). It either transmits conformational changes from CF(0) to CF(1) or is implicated in proton conduction.</text>
</comment>
<keyword evidence="6 8" id="KW-0139">CF(1)</keyword>
<evidence type="ECO:0000313" key="10">
    <source>
        <dbReference type="Proteomes" id="UP000266313"/>
    </source>
</evidence>
<evidence type="ECO:0000256" key="8">
    <source>
        <dbReference type="HAMAP-Rule" id="MF_01416"/>
    </source>
</evidence>
<organism evidence="9 10">
    <name type="scientific">Methylocaldum marinum</name>
    <dbReference type="NCBI Taxonomy" id="1432792"/>
    <lineage>
        <taxon>Bacteria</taxon>
        <taxon>Pseudomonadati</taxon>
        <taxon>Pseudomonadota</taxon>
        <taxon>Gammaproteobacteria</taxon>
        <taxon>Methylococcales</taxon>
        <taxon>Methylococcaceae</taxon>
        <taxon>Methylocaldum</taxon>
    </lineage>
</organism>
<evidence type="ECO:0000256" key="3">
    <source>
        <dbReference type="ARBA" id="ARBA00022781"/>
    </source>
</evidence>
<keyword evidence="2 8" id="KW-0813">Transport</keyword>
<dbReference type="SUPFAM" id="SSF47928">
    <property type="entry name" value="N-terminal domain of the delta subunit of the F1F0-ATP synthase"/>
    <property type="match status" value="1"/>
</dbReference>
<dbReference type="InterPro" id="IPR000711">
    <property type="entry name" value="ATPase_OSCP/dsu"/>
</dbReference>
<dbReference type="NCBIfam" id="TIGR01145">
    <property type="entry name" value="ATP_synt_delta"/>
    <property type="match status" value="1"/>
</dbReference>
<dbReference type="RefSeq" id="WP_119630886.1">
    <property type="nucleotide sequence ID" value="NZ_AP017928.1"/>
</dbReference>
<sequence>MDELTTLARPYAVAVYKRAKETGTAEKWSEALAFVWMLMEDEQLAKASANPKANREQFSEAFLGLCKDHLDSEAQNFVRLLIQNRRLGLVRYIAELFNQYKADDEGYIEVDVSTAFPLKDTEQDRLSKVLEGVLAKKARLRVDVDPSLIGGVYIKAGDRVIDASIRGQVERLAKRLWN</sequence>
<keyword evidence="10" id="KW-1185">Reference proteome</keyword>
<dbReference type="PRINTS" id="PR00125">
    <property type="entry name" value="ATPASEDELTA"/>
</dbReference>
<dbReference type="GO" id="GO:0045259">
    <property type="term" value="C:proton-transporting ATP synthase complex"/>
    <property type="evidence" value="ECO:0007669"/>
    <property type="project" value="UniProtKB-KW"/>
</dbReference>
<comment type="similarity">
    <text evidence="8">Belongs to the ATPase delta chain family.</text>
</comment>
<dbReference type="Gene3D" id="1.10.520.20">
    <property type="entry name" value="N-terminal domain of the delta subunit of the F1F0-ATP synthase"/>
    <property type="match status" value="1"/>
</dbReference>
<evidence type="ECO:0000256" key="5">
    <source>
        <dbReference type="ARBA" id="ARBA00023136"/>
    </source>
</evidence>
<reference evidence="9 10" key="1">
    <citation type="submission" date="2016-12" db="EMBL/GenBank/DDBJ databases">
        <title>Genome sequencing of Methylocaldum marinum.</title>
        <authorList>
            <person name="Takeuchi M."/>
            <person name="Kamagata Y."/>
            <person name="Hiraoka S."/>
            <person name="Oshima K."/>
            <person name="Hattori M."/>
            <person name="Iwasaki W."/>
        </authorList>
    </citation>
    <scope>NUCLEOTIDE SEQUENCE [LARGE SCALE GENOMIC DNA]</scope>
    <source>
        <strain evidence="9 10">S8</strain>
    </source>
</reference>
<evidence type="ECO:0000256" key="4">
    <source>
        <dbReference type="ARBA" id="ARBA00023065"/>
    </source>
</evidence>
<keyword evidence="8" id="KW-1003">Cell membrane</keyword>
<dbReference type="GO" id="GO:0046933">
    <property type="term" value="F:proton-transporting ATP synthase activity, rotational mechanism"/>
    <property type="evidence" value="ECO:0007669"/>
    <property type="project" value="UniProtKB-UniRule"/>
</dbReference>
<dbReference type="InterPro" id="IPR026015">
    <property type="entry name" value="ATP_synth_OSCP/delta_N_sf"/>
</dbReference>
<comment type="function">
    <text evidence="8">F(1)F(0) ATP synthase produces ATP from ADP in the presence of a proton or sodium gradient. F-type ATPases consist of two structural domains, F(1) containing the extramembraneous catalytic core and F(0) containing the membrane proton channel, linked together by a central stalk and a peripheral stalk. During catalysis, ATP synthesis in the catalytic domain of F(1) is coupled via a rotary mechanism of the central stalk subunits to proton translocation.</text>
</comment>
<keyword evidence="4 8" id="KW-0406">Ion transport</keyword>
<keyword evidence="3 8" id="KW-0375">Hydrogen ion transport</keyword>
<name>A0A250KVC2_9GAMM</name>
<dbReference type="Pfam" id="PF00213">
    <property type="entry name" value="OSCP"/>
    <property type="match status" value="1"/>
</dbReference>
<dbReference type="NCBIfam" id="NF004402">
    <property type="entry name" value="PRK05758.2-2"/>
    <property type="match status" value="1"/>
</dbReference>
<keyword evidence="5 8" id="KW-0472">Membrane</keyword>